<name>A0A3L8PIS7_9ACTN</name>
<accession>A0A3L8PIS7</accession>
<evidence type="ECO:0000313" key="2">
    <source>
        <dbReference type="Proteomes" id="UP000282515"/>
    </source>
</evidence>
<proteinExistence type="predicted"/>
<dbReference type="AlphaFoldDB" id="A0A3L8PIS7"/>
<comment type="caution">
    <text evidence="1">The sequence shown here is derived from an EMBL/GenBank/DDBJ whole genome shotgun (WGS) entry which is preliminary data.</text>
</comment>
<dbReference type="EMBL" id="RDBF01000017">
    <property type="protein sequence ID" value="RLV54573.1"/>
    <property type="molecule type" value="Genomic_DNA"/>
</dbReference>
<evidence type="ECO:0000313" key="1">
    <source>
        <dbReference type="EMBL" id="RLV54573.1"/>
    </source>
</evidence>
<organism evidence="1 2">
    <name type="scientific">Aeromicrobium phragmitis</name>
    <dbReference type="NCBI Taxonomy" id="2478914"/>
    <lineage>
        <taxon>Bacteria</taxon>
        <taxon>Bacillati</taxon>
        <taxon>Actinomycetota</taxon>
        <taxon>Actinomycetes</taxon>
        <taxon>Propionibacteriales</taxon>
        <taxon>Nocardioidaceae</taxon>
        <taxon>Aeromicrobium</taxon>
    </lineage>
</organism>
<sequence>MVAAAVVVVALLALAVSTERGQAELEDLLPVLAAPQTAGDRVPEGVDLATLGALEPDSVRRVEGRDSDAQYWVGTTASNEVCLILHLPENDGATASSCAPVSSFDERGVPIRVSGTGGSAEAYLLPADVDTSTLPPALIEVTGPAGAVGATLVSPRPGAAGSLQPTQLERRGGDSFAFVPLR</sequence>
<gene>
    <name evidence="1" type="ORF">D9V41_15710</name>
</gene>
<dbReference type="Proteomes" id="UP000282515">
    <property type="component" value="Unassembled WGS sequence"/>
</dbReference>
<reference evidence="1 2" key="1">
    <citation type="submission" date="2018-10" db="EMBL/GenBank/DDBJ databases">
        <title>Aeromicrobium sp. 9W16Y-2 whole genome shotgun sequence.</title>
        <authorList>
            <person name="Li F."/>
        </authorList>
    </citation>
    <scope>NUCLEOTIDE SEQUENCE [LARGE SCALE GENOMIC DNA]</scope>
    <source>
        <strain evidence="1 2">9W16Y-2</strain>
    </source>
</reference>
<keyword evidence="2" id="KW-1185">Reference proteome</keyword>
<protein>
    <submittedName>
        <fullName evidence="1">Uncharacterized protein</fullName>
    </submittedName>
</protein>